<evidence type="ECO:0000313" key="2">
    <source>
        <dbReference type="WBParaSite" id="SMUV_0000413401-mRNA-1"/>
    </source>
</evidence>
<sequence>MNLENTVRYKDGKKICRTAGAKMLTISEKAEEAFLRDTIKKFFGESAKVGLQEITSRNFNSMKSSAYVMQRLQEEKELKSTFITNFLIKVAYDGSNFSLIKGSEKVNIICVRRTVEQIKDMQNDSLVSYQEAQQICTQFGGEHKLFANTFQQLLRLLRFLLYKNDIASVGIQIQKRSLFSETEVYGNRQLYELIKRSLKERSLESDVEYCVVAERNNEREYFKLTECSMNLSMIHCSFDNRVESVSQEERELLDRTPSTKIELTKNDCGPKGVAKYVTSVVKQDDENSYCLVAILTDENKTKTVEDAEDYCTDKLDGSFFQLRDRKELSLIADVIFAKQWNTSSIIMAAVNNPFNDKANLGNALAKTNGYFLSYSDNCLSLVRDYQLSKDSIWFVDCGKLPSMFLCSIPMADTELVNQSLVSTVIPTEPFSVVRVRYVNTLFLS</sequence>
<reference evidence="2" key="1">
    <citation type="submission" date="2017-02" db="UniProtKB">
        <authorList>
            <consortium name="WormBaseParasite"/>
        </authorList>
    </citation>
    <scope>IDENTIFICATION</scope>
</reference>
<dbReference type="WBParaSite" id="SMUV_0000413401-mRNA-1">
    <property type="protein sequence ID" value="SMUV_0000413401-mRNA-1"/>
    <property type="gene ID" value="SMUV_0000413401"/>
</dbReference>
<organism evidence="1 2">
    <name type="scientific">Syphacia muris</name>
    <dbReference type="NCBI Taxonomy" id="451379"/>
    <lineage>
        <taxon>Eukaryota</taxon>
        <taxon>Metazoa</taxon>
        <taxon>Ecdysozoa</taxon>
        <taxon>Nematoda</taxon>
        <taxon>Chromadorea</taxon>
        <taxon>Rhabditida</taxon>
        <taxon>Spirurina</taxon>
        <taxon>Oxyuridomorpha</taxon>
        <taxon>Oxyuroidea</taxon>
        <taxon>Oxyuridae</taxon>
        <taxon>Syphacia</taxon>
    </lineage>
</organism>
<evidence type="ECO:0000313" key="1">
    <source>
        <dbReference type="Proteomes" id="UP000046393"/>
    </source>
</evidence>
<protein>
    <submittedName>
        <fullName evidence="2">C-type lectin domain-containing protein</fullName>
    </submittedName>
</protein>
<dbReference type="Proteomes" id="UP000046393">
    <property type="component" value="Unplaced"/>
</dbReference>
<name>A0A0N5AI97_9BILA</name>
<dbReference type="AlphaFoldDB" id="A0A0N5AI97"/>
<proteinExistence type="predicted"/>
<accession>A0A0N5AI97</accession>
<keyword evidence="1" id="KW-1185">Reference proteome</keyword>